<protein>
    <submittedName>
        <fullName evidence="1">Uncharacterized protein</fullName>
    </submittedName>
</protein>
<comment type="caution">
    <text evidence="1">The sequence shown here is derived from an EMBL/GenBank/DDBJ whole genome shotgun (WGS) entry which is preliminary data.</text>
</comment>
<dbReference type="Proteomes" id="UP000460549">
    <property type="component" value="Unassembled WGS sequence"/>
</dbReference>
<name>A0A7X2PEJ2_9SPIO</name>
<evidence type="ECO:0000313" key="1">
    <source>
        <dbReference type="EMBL" id="MSU07337.1"/>
    </source>
</evidence>
<proteinExistence type="predicted"/>
<accession>A0A7X2PEJ2</accession>
<dbReference type="RefSeq" id="WP_154427006.1">
    <property type="nucleotide sequence ID" value="NZ_VUNN01000040.1"/>
</dbReference>
<dbReference type="EMBL" id="VUNN01000040">
    <property type="protein sequence ID" value="MSU07337.1"/>
    <property type="molecule type" value="Genomic_DNA"/>
</dbReference>
<sequence>MSCTLEKRIYSPNEVQKEYEGTLSSSREVLHVMDGQLKEIEVIIRSGLDNGQSINHIFTYAGDALPICGRTAYSYINKGFFESVIRLDQPKAVQVPFFLPTNINPPIYILTSIIL</sequence>
<dbReference type="AlphaFoldDB" id="A0A7X2PEJ2"/>
<reference evidence="1 2" key="1">
    <citation type="submission" date="2019-08" db="EMBL/GenBank/DDBJ databases">
        <title>In-depth cultivation of the pig gut microbiome towards novel bacterial diversity and tailored functional studies.</title>
        <authorList>
            <person name="Wylensek D."/>
            <person name="Hitch T.C.A."/>
            <person name="Clavel T."/>
        </authorList>
    </citation>
    <scope>NUCLEOTIDE SEQUENCE [LARGE SCALE GENOMIC DNA]</scope>
    <source>
        <strain evidence="1 2">NM-380-WT-3C1</strain>
    </source>
</reference>
<organism evidence="1 2">
    <name type="scientific">Bullifex porci</name>
    <dbReference type="NCBI Taxonomy" id="2606638"/>
    <lineage>
        <taxon>Bacteria</taxon>
        <taxon>Pseudomonadati</taxon>
        <taxon>Spirochaetota</taxon>
        <taxon>Spirochaetia</taxon>
        <taxon>Spirochaetales</taxon>
        <taxon>Spirochaetaceae</taxon>
        <taxon>Bullifex</taxon>
    </lineage>
</organism>
<evidence type="ECO:0000313" key="2">
    <source>
        <dbReference type="Proteomes" id="UP000460549"/>
    </source>
</evidence>
<gene>
    <name evidence="1" type="ORF">FYJ80_11320</name>
</gene>
<keyword evidence="2" id="KW-1185">Reference proteome</keyword>